<accession>A0A1I7FF17</accession>
<organism evidence="2 3">
    <name type="scientific">Nitrosomonas eutropha</name>
    <dbReference type="NCBI Taxonomy" id="916"/>
    <lineage>
        <taxon>Bacteria</taxon>
        <taxon>Pseudomonadati</taxon>
        <taxon>Pseudomonadota</taxon>
        <taxon>Betaproteobacteria</taxon>
        <taxon>Nitrosomonadales</taxon>
        <taxon>Nitrosomonadaceae</taxon>
        <taxon>Nitrosomonas</taxon>
    </lineage>
</organism>
<dbReference type="InterPro" id="IPR019401">
    <property type="entry name" value="Znf_CHCC"/>
</dbReference>
<dbReference type="Pfam" id="PF10276">
    <property type="entry name" value="zf-CHCC"/>
    <property type="match status" value="1"/>
</dbReference>
<reference evidence="2 3" key="1">
    <citation type="submission" date="2016-10" db="EMBL/GenBank/DDBJ databases">
        <authorList>
            <person name="de Groot N.N."/>
        </authorList>
    </citation>
    <scope>NUCLEOTIDE SEQUENCE [LARGE SCALE GENOMIC DNA]</scope>
    <source>
        <strain evidence="2 3">Nm24</strain>
    </source>
</reference>
<dbReference type="EMBL" id="FPBL01000001">
    <property type="protein sequence ID" value="SFU34761.1"/>
    <property type="molecule type" value="Genomic_DNA"/>
</dbReference>
<feature type="domain" description="Zinc finger CHCC-type" evidence="1">
    <location>
        <begin position="35"/>
        <end position="57"/>
    </location>
</feature>
<protein>
    <submittedName>
        <fullName evidence="2">Uncharacterized conserved protein, contains Zn-finger domain</fullName>
    </submittedName>
</protein>
<evidence type="ECO:0000313" key="3">
    <source>
        <dbReference type="Proteomes" id="UP000183926"/>
    </source>
</evidence>
<evidence type="ECO:0000313" key="2">
    <source>
        <dbReference type="EMBL" id="SFU34761.1"/>
    </source>
</evidence>
<proteinExistence type="predicted"/>
<name>A0A1I7FF17_9PROT</name>
<evidence type="ECO:0000259" key="1">
    <source>
        <dbReference type="Pfam" id="PF10276"/>
    </source>
</evidence>
<dbReference type="Proteomes" id="UP000183926">
    <property type="component" value="Unassembled WGS sequence"/>
</dbReference>
<sequence length="70" mass="7822">MSTPATVTYPQAIEIHPDDLPLYCPNPAMDTKSWHPRVFLEIEATGKAMCPYCGTRYTLIGTPDPDHHHA</sequence>
<dbReference type="AlphaFoldDB" id="A0A1I7FF17"/>
<gene>
    <name evidence="2" type="ORF">SAMN05216339_101455</name>
</gene>
<dbReference type="RefSeq" id="WP_074926632.1">
    <property type="nucleotide sequence ID" value="NZ_FPBL01000001.1"/>
</dbReference>
<dbReference type="OrthoDB" id="9806844at2"/>
<dbReference type="Gene3D" id="2.60.260.40">
    <property type="entry name" value="q5lls5 like domains"/>
    <property type="match status" value="1"/>
</dbReference>